<evidence type="ECO:0000259" key="3">
    <source>
        <dbReference type="Pfam" id="PF01551"/>
    </source>
</evidence>
<dbReference type="PANTHER" id="PTHR21666:SF270">
    <property type="entry name" value="MUREIN HYDROLASE ACTIVATOR ENVC"/>
    <property type="match status" value="1"/>
</dbReference>
<protein>
    <recommendedName>
        <fullName evidence="3">M23ase beta-sheet core domain-containing protein</fullName>
    </recommendedName>
</protein>
<evidence type="ECO:0000313" key="4">
    <source>
        <dbReference type="EMBL" id="UZP73847.1"/>
    </source>
</evidence>
<reference evidence="4 5" key="1">
    <citation type="submission" date="2019-02" db="EMBL/GenBank/DDBJ databases">
        <title>Halieaceae_genomes.</title>
        <authorList>
            <person name="Li S.-H."/>
        </authorList>
    </citation>
    <scope>NUCLEOTIDE SEQUENCE [LARGE SCALE GENOMIC DNA]</scope>
    <source>
        <strain evidence="4 5">JH123</strain>
    </source>
</reference>
<dbReference type="InterPro" id="IPR011055">
    <property type="entry name" value="Dup_hybrid_motif"/>
</dbReference>
<organism evidence="4 5">
    <name type="scientific">Candidatus Paraluminiphilus aquimaris</name>
    <dbReference type="NCBI Taxonomy" id="2518994"/>
    <lineage>
        <taxon>Bacteria</taxon>
        <taxon>Pseudomonadati</taxon>
        <taxon>Pseudomonadota</taxon>
        <taxon>Gammaproteobacteria</taxon>
        <taxon>Cellvibrionales</taxon>
        <taxon>Halieaceae</taxon>
        <taxon>Candidatus Paraluminiphilus</taxon>
    </lineage>
</organism>
<dbReference type="SUPFAM" id="SSF51261">
    <property type="entry name" value="Duplicated hybrid motif"/>
    <property type="match status" value="1"/>
</dbReference>
<dbReference type="Pfam" id="PF01551">
    <property type="entry name" value="Peptidase_M23"/>
    <property type="match status" value="1"/>
</dbReference>
<dbReference type="EMBL" id="CP036501">
    <property type="protein sequence ID" value="UZP73847.1"/>
    <property type="molecule type" value="Genomic_DNA"/>
</dbReference>
<sequence>MKPLSPFSVCAALLGIGLSLATPLAAAQSADDPATAEEAKEEIARVNREIATLESMVISRSSERAKLQSALRDTDTVIATTKQSIAQSTRSIEMLNRRINNLEAEAVSLERDIASRQSQLERALGAFSILSQGGDLKILLGDSGAHETERHRAYFDLLLREQLAEINAFKVAVSTLDANQKEQEAIRADQEHKQKVLKEQQADLLAQRNSQRSIIAELSALLARDGQQIEALKEDFARLNTLLTELTRRMADLNLLGDFEDFASSAGKLRAPIKSPSKTRFGQKRDRGDLRWQGWLMPAGRGTAVRAIHFGRVVYADWLRGQGLLTIIDHGNGWMSLYSRNESLLKTTGDWVAPGEEIARVGSSGGATDPALYFEIRSDGVPVDPAKWIQ</sequence>
<dbReference type="Gene3D" id="2.70.70.10">
    <property type="entry name" value="Glucose Permease (Domain IIA)"/>
    <property type="match status" value="1"/>
</dbReference>
<dbReference type="PANTHER" id="PTHR21666">
    <property type="entry name" value="PEPTIDASE-RELATED"/>
    <property type="match status" value="1"/>
</dbReference>
<evidence type="ECO:0000256" key="1">
    <source>
        <dbReference type="SAM" id="Coils"/>
    </source>
</evidence>
<dbReference type="RefSeq" id="WP_279242645.1">
    <property type="nucleotide sequence ID" value="NZ_CP036501.1"/>
</dbReference>
<feature type="coiled-coil region" evidence="1">
    <location>
        <begin position="85"/>
        <end position="119"/>
    </location>
</feature>
<dbReference type="Gene3D" id="6.10.250.3150">
    <property type="match status" value="1"/>
</dbReference>
<proteinExistence type="predicted"/>
<dbReference type="Proteomes" id="UP001317963">
    <property type="component" value="Chromosome"/>
</dbReference>
<evidence type="ECO:0000313" key="5">
    <source>
        <dbReference type="Proteomes" id="UP001317963"/>
    </source>
</evidence>
<dbReference type="InterPro" id="IPR016047">
    <property type="entry name" value="M23ase_b-sheet_dom"/>
</dbReference>
<dbReference type="CDD" id="cd12797">
    <property type="entry name" value="M23_peptidase"/>
    <property type="match status" value="1"/>
</dbReference>
<feature type="coiled-coil region" evidence="1">
    <location>
        <begin position="215"/>
        <end position="249"/>
    </location>
</feature>
<keyword evidence="5" id="KW-1185">Reference proteome</keyword>
<accession>A0ABY6Q3K9</accession>
<evidence type="ECO:0000256" key="2">
    <source>
        <dbReference type="SAM" id="SignalP"/>
    </source>
</evidence>
<feature type="signal peptide" evidence="2">
    <location>
        <begin position="1"/>
        <end position="21"/>
    </location>
</feature>
<keyword evidence="2" id="KW-0732">Signal</keyword>
<keyword evidence="1" id="KW-0175">Coiled coil</keyword>
<feature type="domain" description="M23ase beta-sheet core" evidence="3">
    <location>
        <begin position="292"/>
        <end position="385"/>
    </location>
</feature>
<name>A0ABY6Q3K9_9GAMM</name>
<gene>
    <name evidence="4" type="ORF">E0F26_03405</name>
</gene>
<feature type="chain" id="PRO_5047037293" description="M23ase beta-sheet core domain-containing protein" evidence="2">
    <location>
        <begin position="22"/>
        <end position="390"/>
    </location>
</feature>
<dbReference type="InterPro" id="IPR050570">
    <property type="entry name" value="Cell_wall_metabolism_enzyme"/>
</dbReference>